<proteinExistence type="predicted"/>
<organism evidence="1 2">
    <name type="scientific">Aspergillus mulundensis</name>
    <dbReference type="NCBI Taxonomy" id="1810919"/>
    <lineage>
        <taxon>Eukaryota</taxon>
        <taxon>Fungi</taxon>
        <taxon>Dikarya</taxon>
        <taxon>Ascomycota</taxon>
        <taxon>Pezizomycotina</taxon>
        <taxon>Eurotiomycetes</taxon>
        <taxon>Eurotiomycetidae</taxon>
        <taxon>Eurotiales</taxon>
        <taxon>Aspergillaceae</taxon>
        <taxon>Aspergillus</taxon>
        <taxon>Aspergillus subgen. Nidulantes</taxon>
    </lineage>
</organism>
<dbReference type="AlphaFoldDB" id="A0A3D8SC87"/>
<keyword evidence="2" id="KW-1185">Reference proteome</keyword>
<gene>
    <name evidence="1" type="ORF">DSM5745_04107</name>
</gene>
<sequence length="404" mass="44653">MSTTNSVFDAIGLDLLGIPLAESFFPDVEPQYSILRVGAGLSQPGDSTASTGGSVPGVALFSPNGERVGFKAGSADEIIEEGNFKDIKIAPIKSQNTINIEYMSVVAGGDNALCIAYLALTPPSKDYWALYGDVPKSCGAAWYHSNLPIQLDGQPYKPACFWIGAPREDTGLPTNNFPMGIGLHTIDFDSNEALQIQYNEHPDTLCKSKPRLHMYAMLSEMSCLPIFDPPLPPRNGGGDEDFGDLFTQGEAKCEPSANDIDPFPWGDQQHRLQKWQQQGKDYKPSYGVKRRSVLSSNDNSDNYCTHPDELIESSYPGHTASELCRDPNAKGPDFVSHAEGLMCDMCTRTLWPLCRDEFEEDCFDVEAKQLRRQGQIDHEQWNITAHTKVAVGQARVYKKTTKWD</sequence>
<dbReference type="Proteomes" id="UP000256690">
    <property type="component" value="Unassembled WGS sequence"/>
</dbReference>
<dbReference type="RefSeq" id="XP_026605119.1">
    <property type="nucleotide sequence ID" value="XM_026746123.1"/>
</dbReference>
<accession>A0A3D8SC87</accession>
<evidence type="ECO:0000313" key="2">
    <source>
        <dbReference type="Proteomes" id="UP000256690"/>
    </source>
</evidence>
<dbReference type="OrthoDB" id="5365129at2759"/>
<dbReference type="EMBL" id="PVWQ01000004">
    <property type="protein sequence ID" value="RDW83781.1"/>
    <property type="molecule type" value="Genomic_DNA"/>
</dbReference>
<dbReference type="STRING" id="1810919.A0A3D8SC87"/>
<evidence type="ECO:0000313" key="1">
    <source>
        <dbReference type="EMBL" id="RDW83781.1"/>
    </source>
</evidence>
<protein>
    <submittedName>
        <fullName evidence="1">Uncharacterized protein</fullName>
    </submittedName>
</protein>
<comment type="caution">
    <text evidence="1">The sequence shown here is derived from an EMBL/GenBank/DDBJ whole genome shotgun (WGS) entry which is preliminary data.</text>
</comment>
<reference evidence="1 2" key="1">
    <citation type="journal article" date="2018" name="IMA Fungus">
        <title>IMA Genome-F 9: Draft genome sequence of Annulohypoxylon stygium, Aspergillus mulundensis, Berkeleyomyces basicola (syn. Thielaviopsis basicola), Ceratocystis smalleyi, two Cercospora beticola strains, Coleophoma cylindrospora, Fusarium fracticaudum, Phialophora cf. hyalina, and Morchella septimelata.</title>
        <authorList>
            <person name="Wingfield B.D."/>
            <person name="Bills G.F."/>
            <person name="Dong Y."/>
            <person name="Huang W."/>
            <person name="Nel W.J."/>
            <person name="Swalarsk-Parry B.S."/>
            <person name="Vaghefi N."/>
            <person name="Wilken P.M."/>
            <person name="An Z."/>
            <person name="de Beer Z.W."/>
            <person name="De Vos L."/>
            <person name="Chen L."/>
            <person name="Duong T.A."/>
            <person name="Gao Y."/>
            <person name="Hammerbacher A."/>
            <person name="Kikkert J.R."/>
            <person name="Li Y."/>
            <person name="Li H."/>
            <person name="Li K."/>
            <person name="Li Q."/>
            <person name="Liu X."/>
            <person name="Ma X."/>
            <person name="Naidoo K."/>
            <person name="Pethybridge S.J."/>
            <person name="Sun J."/>
            <person name="Steenkamp E.T."/>
            <person name="van der Nest M.A."/>
            <person name="van Wyk S."/>
            <person name="Wingfield M.J."/>
            <person name="Xiong C."/>
            <person name="Yue Q."/>
            <person name="Zhang X."/>
        </authorList>
    </citation>
    <scope>NUCLEOTIDE SEQUENCE [LARGE SCALE GENOMIC DNA]</scope>
    <source>
        <strain evidence="1 2">DSM 5745</strain>
    </source>
</reference>
<name>A0A3D8SC87_9EURO</name>
<dbReference type="GeneID" id="38114477"/>